<comment type="caution">
    <text evidence="2">The sequence shown here is derived from an EMBL/GenBank/DDBJ whole genome shotgun (WGS) entry which is preliminary data.</text>
</comment>
<protein>
    <submittedName>
        <fullName evidence="2">Uncharacterized protein</fullName>
    </submittedName>
</protein>
<evidence type="ECO:0000313" key="2">
    <source>
        <dbReference type="EMBL" id="KAL3499106.1"/>
    </source>
</evidence>
<name>A0ABD2XX78_9GENT</name>
<sequence>MNHKMMKSFFFFSENRLFCRALRWNPAEIPVPLSFYWFVCLWVVASSLLMMAATIPLPTILRSRMLVVGLVASAVGFEMEQLTRRTEVAATMADGGTVAESTEAVGVGYKVSPVVRGVFSF</sequence>
<keyword evidence="1" id="KW-0472">Membrane</keyword>
<reference evidence="2 3" key="1">
    <citation type="submission" date="2024-11" db="EMBL/GenBank/DDBJ databases">
        <title>A near-complete genome assembly of Cinchona calisaya.</title>
        <authorList>
            <person name="Lian D.C."/>
            <person name="Zhao X.W."/>
            <person name="Wei L."/>
        </authorList>
    </citation>
    <scope>NUCLEOTIDE SEQUENCE [LARGE SCALE GENOMIC DNA]</scope>
    <source>
        <tissue evidence="2">Nenye</tissue>
    </source>
</reference>
<dbReference type="Proteomes" id="UP001630127">
    <property type="component" value="Unassembled WGS sequence"/>
</dbReference>
<evidence type="ECO:0000313" key="3">
    <source>
        <dbReference type="Proteomes" id="UP001630127"/>
    </source>
</evidence>
<keyword evidence="3" id="KW-1185">Reference proteome</keyword>
<evidence type="ECO:0000256" key="1">
    <source>
        <dbReference type="SAM" id="Phobius"/>
    </source>
</evidence>
<dbReference type="AlphaFoldDB" id="A0ABD2XX78"/>
<gene>
    <name evidence="2" type="ORF">ACH5RR_041838</name>
</gene>
<organism evidence="2 3">
    <name type="scientific">Cinchona calisaya</name>
    <dbReference type="NCBI Taxonomy" id="153742"/>
    <lineage>
        <taxon>Eukaryota</taxon>
        <taxon>Viridiplantae</taxon>
        <taxon>Streptophyta</taxon>
        <taxon>Embryophyta</taxon>
        <taxon>Tracheophyta</taxon>
        <taxon>Spermatophyta</taxon>
        <taxon>Magnoliopsida</taxon>
        <taxon>eudicotyledons</taxon>
        <taxon>Gunneridae</taxon>
        <taxon>Pentapetalae</taxon>
        <taxon>asterids</taxon>
        <taxon>lamiids</taxon>
        <taxon>Gentianales</taxon>
        <taxon>Rubiaceae</taxon>
        <taxon>Cinchonoideae</taxon>
        <taxon>Cinchoneae</taxon>
        <taxon>Cinchona</taxon>
    </lineage>
</organism>
<accession>A0ABD2XX78</accession>
<keyword evidence="1" id="KW-0812">Transmembrane</keyword>
<proteinExistence type="predicted"/>
<dbReference type="EMBL" id="JBJUIK010000017">
    <property type="protein sequence ID" value="KAL3499106.1"/>
    <property type="molecule type" value="Genomic_DNA"/>
</dbReference>
<feature type="transmembrane region" description="Helical" evidence="1">
    <location>
        <begin position="35"/>
        <end position="55"/>
    </location>
</feature>
<keyword evidence="1" id="KW-1133">Transmembrane helix</keyword>